<evidence type="ECO:0000313" key="2">
    <source>
        <dbReference type="Proteomes" id="UP000694044"/>
    </source>
</evidence>
<reference evidence="1" key="1">
    <citation type="submission" date="2021-02" db="EMBL/GenBank/DDBJ databases">
        <authorList>
            <person name="Palmer J.M."/>
        </authorList>
    </citation>
    <scope>NUCLEOTIDE SEQUENCE</scope>
    <source>
        <strain evidence="1">SCRP734</strain>
    </source>
</reference>
<dbReference type="EMBL" id="JAGDFM010000001">
    <property type="protein sequence ID" value="KAG7393868.1"/>
    <property type="molecule type" value="Genomic_DNA"/>
</dbReference>
<proteinExistence type="predicted"/>
<gene>
    <name evidence="1" type="ORF">PHYPSEUDO_000045</name>
</gene>
<comment type="caution">
    <text evidence="1">The sequence shown here is derived from an EMBL/GenBank/DDBJ whole genome shotgun (WGS) entry which is preliminary data.</text>
</comment>
<dbReference type="Proteomes" id="UP000694044">
    <property type="component" value="Unassembled WGS sequence"/>
</dbReference>
<evidence type="ECO:0000313" key="1">
    <source>
        <dbReference type="EMBL" id="KAG7393868.1"/>
    </source>
</evidence>
<accession>A0A8T1WNA7</accession>
<dbReference type="AlphaFoldDB" id="A0A8T1WNA7"/>
<protein>
    <submittedName>
        <fullName evidence="1">Uncharacterized protein</fullName>
    </submittedName>
</protein>
<organism evidence="1 2">
    <name type="scientific">Phytophthora pseudosyringae</name>
    <dbReference type="NCBI Taxonomy" id="221518"/>
    <lineage>
        <taxon>Eukaryota</taxon>
        <taxon>Sar</taxon>
        <taxon>Stramenopiles</taxon>
        <taxon>Oomycota</taxon>
        <taxon>Peronosporomycetes</taxon>
        <taxon>Peronosporales</taxon>
        <taxon>Peronosporaceae</taxon>
        <taxon>Phytophthora</taxon>
    </lineage>
</organism>
<sequence length="195" mass="21291">MYAFAGAAGARRRTSLLWENCLMVPGQCGDRSKRLQRVRHADLMFLRQGREGVGGARKRKKENHVKRRGLGAPAGLGASGDGCRSAIFLACGSCYFSIQPSAQRSRPPFIACQRSSENAEDLLCVGRVRESLEPEGGEGVQFHTRRTIHAVEPRAESSGEESAGGATAIRMHRRAMTISRLPARGSDLSQRQAKR</sequence>
<name>A0A8T1WNA7_9STRA</name>
<keyword evidence="2" id="KW-1185">Reference proteome</keyword>